<dbReference type="EMBL" id="MNUE01000012">
    <property type="protein sequence ID" value="OJD36216.1"/>
    <property type="molecule type" value="Genomic_DNA"/>
</dbReference>
<dbReference type="OrthoDB" id="2270193at2759"/>
<feature type="compositionally biased region" description="Polar residues" evidence="5">
    <location>
        <begin position="305"/>
        <end position="331"/>
    </location>
</feature>
<dbReference type="InterPro" id="IPR036855">
    <property type="entry name" value="Znf_CCCH_sf"/>
</dbReference>
<dbReference type="Proteomes" id="UP000183809">
    <property type="component" value="Unassembled WGS sequence"/>
</dbReference>
<dbReference type="InterPro" id="IPR057683">
    <property type="entry name" value="DUF7923"/>
</dbReference>
<evidence type="ECO:0000313" key="7">
    <source>
        <dbReference type="EMBL" id="OJD36216.1"/>
    </source>
</evidence>
<dbReference type="Pfam" id="PF25540">
    <property type="entry name" value="DUF7923"/>
    <property type="match status" value="1"/>
</dbReference>
<comment type="caution">
    <text evidence="7">The sequence shown here is derived from an EMBL/GenBank/DDBJ whole genome shotgun (WGS) entry which is preliminary data.</text>
</comment>
<dbReference type="InterPro" id="IPR057654">
    <property type="entry name" value="Znf-CCCH_tandem"/>
</dbReference>
<dbReference type="Pfam" id="PF25543">
    <property type="entry name" value="zf-CCCH_tandem"/>
    <property type="match status" value="1"/>
</dbReference>
<dbReference type="RefSeq" id="XP_020132476.1">
    <property type="nucleotide sequence ID" value="XM_020270712.1"/>
</dbReference>
<keyword evidence="2 4" id="KW-0863">Zinc-finger</keyword>
<name>A0A1J9R6J3_9PEZI</name>
<keyword evidence="3 4" id="KW-0862">Zinc</keyword>
<dbReference type="Pfam" id="PF25542">
    <property type="entry name" value="zf-CCCH_12"/>
    <property type="match status" value="1"/>
</dbReference>
<organism evidence="7 8">
    <name type="scientific">Diplodia corticola</name>
    <dbReference type="NCBI Taxonomy" id="236234"/>
    <lineage>
        <taxon>Eukaryota</taxon>
        <taxon>Fungi</taxon>
        <taxon>Dikarya</taxon>
        <taxon>Ascomycota</taxon>
        <taxon>Pezizomycotina</taxon>
        <taxon>Dothideomycetes</taxon>
        <taxon>Dothideomycetes incertae sedis</taxon>
        <taxon>Botryosphaeriales</taxon>
        <taxon>Botryosphaeriaceae</taxon>
        <taxon>Diplodia</taxon>
    </lineage>
</organism>
<sequence length="484" mass="54029">MSAFKAPTDTMNGYESMLPALEQKLEGFRRSDNERDALLQEIVRQYEQLKMAFNEKCGDFDNEVQARRYWQQQFSEASRVVAMTRQQADHSPFVLALIDGDGAVFTEALLRAGADGGSDAAHKLHSEIRNHILDVYEGSAGSWAIMVHIYANLEGLSRKLASVGIIKSPQELHIFSRAFSLHQPLFNFIDVGSGKERADHKIKEMMRVFISNIQCKHIIFGGCHDNGYLPNLDPYKHDPALANRISLLETTPATAGFISLKFKTVNFTSVFRSDELPEYRLPPPPPPSSQPLVPVKTVSPVQTVASPQSAASPISNGLRNGTPTTTSSSWATVGKSGMTGKSISIAPTKPKERKFVLLNAYDQRIDEKLAKVERGALERFHAKIAKQKMCNEFHLRGACTLGPACPYGHGEKLSPVDRLALQHKARNIPCTFLGDCREVTCYYGHNCPYDECTRGDNCYFSVTHDMDRVPRMKMYEDNTIEILN</sequence>
<proteinExistence type="predicted"/>
<evidence type="ECO:0000256" key="3">
    <source>
        <dbReference type="ARBA" id="ARBA00022833"/>
    </source>
</evidence>
<accession>A0A1J9R6J3</accession>
<feature type="domain" description="C3H1-type" evidence="6">
    <location>
        <begin position="384"/>
        <end position="412"/>
    </location>
</feature>
<evidence type="ECO:0000313" key="8">
    <source>
        <dbReference type="Proteomes" id="UP000183809"/>
    </source>
</evidence>
<dbReference type="PANTHER" id="PTHR37543:SF1">
    <property type="entry name" value="CCCH ZINC FINGER DNA BINDING PROTEIN (AFU_ORTHOLOGUE AFUA_5G12760)"/>
    <property type="match status" value="1"/>
</dbReference>
<evidence type="ECO:0000256" key="2">
    <source>
        <dbReference type="ARBA" id="ARBA00022771"/>
    </source>
</evidence>
<dbReference type="AlphaFoldDB" id="A0A1J9R6J3"/>
<dbReference type="PANTHER" id="PTHR37543">
    <property type="entry name" value="CCCH ZINC FINGER DNA BINDING PROTEIN (AFU_ORTHOLOGUE AFUA_5G12760)"/>
    <property type="match status" value="1"/>
</dbReference>
<evidence type="ECO:0000259" key="6">
    <source>
        <dbReference type="PROSITE" id="PS50103"/>
    </source>
</evidence>
<dbReference type="Gene3D" id="4.10.1000.10">
    <property type="entry name" value="Zinc finger, CCCH-type"/>
    <property type="match status" value="1"/>
</dbReference>
<dbReference type="GO" id="GO:0008270">
    <property type="term" value="F:zinc ion binding"/>
    <property type="evidence" value="ECO:0007669"/>
    <property type="project" value="UniProtKB-KW"/>
</dbReference>
<dbReference type="SUPFAM" id="SSF90229">
    <property type="entry name" value="CCCH zinc finger"/>
    <property type="match status" value="1"/>
</dbReference>
<evidence type="ECO:0000256" key="5">
    <source>
        <dbReference type="SAM" id="MobiDB-lite"/>
    </source>
</evidence>
<evidence type="ECO:0000256" key="4">
    <source>
        <dbReference type="PROSITE-ProRule" id="PRU00723"/>
    </source>
</evidence>
<reference evidence="7 8" key="1">
    <citation type="submission" date="2016-10" db="EMBL/GenBank/DDBJ databases">
        <title>Proteomics and genomics reveal pathogen-plant mechanisms compatible with a hemibiotrophic lifestyle of Diplodia corticola.</title>
        <authorList>
            <person name="Fernandes I."/>
            <person name="De Jonge R."/>
            <person name="Van De Peer Y."/>
            <person name="Devreese B."/>
            <person name="Alves A."/>
            <person name="Esteves A.C."/>
        </authorList>
    </citation>
    <scope>NUCLEOTIDE SEQUENCE [LARGE SCALE GENOMIC DNA]</scope>
    <source>
        <strain evidence="7 8">CBS 112549</strain>
    </source>
</reference>
<feature type="zinc finger region" description="C3H1-type" evidence="4">
    <location>
        <begin position="384"/>
        <end position="412"/>
    </location>
</feature>
<dbReference type="STRING" id="236234.A0A1J9R6J3"/>
<keyword evidence="1 4" id="KW-0479">Metal-binding</keyword>
<dbReference type="GeneID" id="31010971"/>
<dbReference type="InterPro" id="IPR000571">
    <property type="entry name" value="Znf_CCCH"/>
</dbReference>
<dbReference type="PROSITE" id="PS50103">
    <property type="entry name" value="ZF_C3H1"/>
    <property type="match status" value="1"/>
</dbReference>
<evidence type="ECO:0000256" key="1">
    <source>
        <dbReference type="ARBA" id="ARBA00022723"/>
    </source>
</evidence>
<keyword evidence="8" id="KW-1185">Reference proteome</keyword>
<protein>
    <submittedName>
        <fullName evidence="7">C-x8-c-x5-c-x3-h type zinc finger protein</fullName>
    </submittedName>
</protein>
<feature type="region of interest" description="Disordered" evidence="5">
    <location>
        <begin position="305"/>
        <end position="333"/>
    </location>
</feature>
<gene>
    <name evidence="7" type="ORF">BKCO1_1200040</name>
</gene>